<dbReference type="InterPro" id="IPR002104">
    <property type="entry name" value="Integrase_catalytic"/>
</dbReference>
<dbReference type="Gene3D" id="1.10.443.10">
    <property type="entry name" value="Intergrase catalytic core"/>
    <property type="match status" value="1"/>
</dbReference>
<keyword evidence="2" id="KW-0229">DNA integration</keyword>
<evidence type="ECO:0000256" key="5">
    <source>
        <dbReference type="PROSITE-ProRule" id="PRU01248"/>
    </source>
</evidence>
<feature type="region of interest" description="Disordered" evidence="6">
    <location>
        <begin position="45"/>
        <end position="74"/>
    </location>
</feature>
<keyword evidence="10" id="KW-1185">Reference proteome</keyword>
<evidence type="ECO:0000256" key="3">
    <source>
        <dbReference type="ARBA" id="ARBA00023125"/>
    </source>
</evidence>
<dbReference type="PANTHER" id="PTHR30349">
    <property type="entry name" value="PHAGE INTEGRASE-RELATED"/>
    <property type="match status" value="1"/>
</dbReference>
<evidence type="ECO:0000259" key="7">
    <source>
        <dbReference type="PROSITE" id="PS51898"/>
    </source>
</evidence>
<sequence>MARAWVYDRTKDKAFNEAVKAAKEAKRTPPARWMVRYYDPAGRLKSGGTFQRKPDAERRKSELEGELNAGSFRDPSEGRATVGELAERWLKAQHHLKRSTRRDYREYLDNYVLPEWGDVAVNKVRFEAVSDWVNRLVHEPGKRGGTLSASYVRKVFYTLSHVLGWAVKSRRILVSPAREVPLPKIAPSRHVYLDPVQVERLASCSGEYRVLILLLAYTGLRWGEVSAIRVGRVDLARHRIHIEETYGRESGTLYLDTPKNHEQRAVPIPGFLLEELRSLCEGRDADELAFTAPQGGPLHYDNFRRRVFNPAVKDAGLAELEVTAHKLRHTAASLAIASGADVKVVQMMLGHKTATMTLDTYGHLFPDRLDEVARKMGERRDAALRESGDSNGEPGRAA</sequence>
<organism evidence="9 10">
    <name type="scientific">Nocardiopsis lambiniae</name>
    <dbReference type="NCBI Taxonomy" id="3075539"/>
    <lineage>
        <taxon>Bacteria</taxon>
        <taxon>Bacillati</taxon>
        <taxon>Actinomycetota</taxon>
        <taxon>Actinomycetes</taxon>
        <taxon>Streptosporangiales</taxon>
        <taxon>Nocardiopsidaceae</taxon>
        <taxon>Nocardiopsis</taxon>
    </lineage>
</organism>
<keyword evidence="3 5" id="KW-0238">DNA-binding</keyword>
<dbReference type="Pfam" id="PF00589">
    <property type="entry name" value="Phage_integrase"/>
    <property type="match status" value="1"/>
</dbReference>
<protein>
    <submittedName>
        <fullName evidence="9">Tyrosine-type recombinase/integrase</fullName>
    </submittedName>
</protein>
<dbReference type="InterPro" id="IPR050090">
    <property type="entry name" value="Tyrosine_recombinase_XerCD"/>
</dbReference>
<feature type="compositionally biased region" description="Basic and acidic residues" evidence="6">
    <location>
        <begin position="377"/>
        <end position="388"/>
    </location>
</feature>
<dbReference type="InterPro" id="IPR010998">
    <property type="entry name" value="Integrase_recombinase_N"/>
</dbReference>
<dbReference type="EMBL" id="JAVREP010000017">
    <property type="protein sequence ID" value="MDT0331031.1"/>
    <property type="molecule type" value="Genomic_DNA"/>
</dbReference>
<dbReference type="CDD" id="cd01189">
    <property type="entry name" value="INT_ICEBs1_C_like"/>
    <property type="match status" value="1"/>
</dbReference>
<proteinExistence type="inferred from homology"/>
<dbReference type="InterPro" id="IPR004107">
    <property type="entry name" value="Integrase_SAM-like_N"/>
</dbReference>
<gene>
    <name evidence="9" type="ORF">RM479_21650</name>
</gene>
<dbReference type="Pfam" id="PF14659">
    <property type="entry name" value="Phage_int_SAM_3"/>
    <property type="match status" value="1"/>
</dbReference>
<dbReference type="SUPFAM" id="SSF56349">
    <property type="entry name" value="DNA breaking-rejoining enzymes"/>
    <property type="match status" value="1"/>
</dbReference>
<accession>A0ABU2MFJ6</accession>
<feature type="domain" description="Tyr recombinase" evidence="7">
    <location>
        <begin position="188"/>
        <end position="374"/>
    </location>
</feature>
<dbReference type="InterPro" id="IPR011010">
    <property type="entry name" value="DNA_brk_join_enz"/>
</dbReference>
<dbReference type="Proteomes" id="UP001183390">
    <property type="component" value="Unassembled WGS sequence"/>
</dbReference>
<dbReference type="PANTHER" id="PTHR30349:SF64">
    <property type="entry name" value="PROPHAGE INTEGRASE INTD-RELATED"/>
    <property type="match status" value="1"/>
</dbReference>
<dbReference type="PROSITE" id="PS51898">
    <property type="entry name" value="TYR_RECOMBINASE"/>
    <property type="match status" value="1"/>
</dbReference>
<feature type="compositionally biased region" description="Basic and acidic residues" evidence="6">
    <location>
        <begin position="52"/>
        <end position="63"/>
    </location>
</feature>
<dbReference type="RefSeq" id="WP_311513591.1">
    <property type="nucleotide sequence ID" value="NZ_JAVREP010000017.1"/>
</dbReference>
<evidence type="ECO:0000256" key="1">
    <source>
        <dbReference type="ARBA" id="ARBA00008857"/>
    </source>
</evidence>
<comment type="caution">
    <text evidence="9">The sequence shown here is derived from an EMBL/GenBank/DDBJ whole genome shotgun (WGS) entry which is preliminary data.</text>
</comment>
<evidence type="ECO:0000256" key="4">
    <source>
        <dbReference type="ARBA" id="ARBA00023172"/>
    </source>
</evidence>
<evidence type="ECO:0000256" key="2">
    <source>
        <dbReference type="ARBA" id="ARBA00022908"/>
    </source>
</evidence>
<name>A0ABU2MFJ6_9ACTN</name>
<dbReference type="InterPro" id="IPR013762">
    <property type="entry name" value="Integrase-like_cat_sf"/>
</dbReference>
<keyword evidence="4" id="KW-0233">DNA recombination</keyword>
<dbReference type="PROSITE" id="PS51900">
    <property type="entry name" value="CB"/>
    <property type="match status" value="1"/>
</dbReference>
<comment type="similarity">
    <text evidence="1">Belongs to the 'phage' integrase family.</text>
</comment>
<dbReference type="InterPro" id="IPR044068">
    <property type="entry name" value="CB"/>
</dbReference>
<feature type="region of interest" description="Disordered" evidence="6">
    <location>
        <begin position="377"/>
        <end position="398"/>
    </location>
</feature>
<dbReference type="Gene3D" id="1.10.150.130">
    <property type="match status" value="1"/>
</dbReference>
<reference evidence="10" key="1">
    <citation type="submission" date="2023-07" db="EMBL/GenBank/DDBJ databases">
        <title>30 novel species of actinomycetes from the DSMZ collection.</title>
        <authorList>
            <person name="Nouioui I."/>
        </authorList>
    </citation>
    <scope>NUCLEOTIDE SEQUENCE [LARGE SCALE GENOMIC DNA]</scope>
    <source>
        <strain evidence="10">DSM 44743</strain>
    </source>
</reference>
<evidence type="ECO:0000256" key="6">
    <source>
        <dbReference type="SAM" id="MobiDB-lite"/>
    </source>
</evidence>
<evidence type="ECO:0000313" key="9">
    <source>
        <dbReference type="EMBL" id="MDT0331031.1"/>
    </source>
</evidence>
<feature type="domain" description="Core-binding (CB)" evidence="8">
    <location>
        <begin position="80"/>
        <end position="167"/>
    </location>
</feature>
<evidence type="ECO:0000259" key="8">
    <source>
        <dbReference type="PROSITE" id="PS51900"/>
    </source>
</evidence>
<evidence type="ECO:0000313" key="10">
    <source>
        <dbReference type="Proteomes" id="UP001183390"/>
    </source>
</evidence>